<evidence type="ECO:0000259" key="3">
    <source>
        <dbReference type="Pfam" id="PF20469"/>
    </source>
</evidence>
<dbReference type="CDD" id="cd01026">
    <property type="entry name" value="TOPRIM_OLD"/>
    <property type="match status" value="1"/>
</dbReference>
<dbReference type="PANTHER" id="PTHR43581:SF4">
    <property type="entry name" value="ATP_GTP PHOSPHATASE"/>
    <property type="match status" value="1"/>
</dbReference>
<dbReference type="EMBL" id="BJNB01000001">
    <property type="protein sequence ID" value="GEB96526.1"/>
    <property type="molecule type" value="Genomic_DNA"/>
</dbReference>
<feature type="domain" description="OLD protein-like TOPRIM" evidence="3">
    <location>
        <begin position="391"/>
        <end position="455"/>
    </location>
</feature>
<evidence type="ECO:0000259" key="2">
    <source>
        <dbReference type="Pfam" id="PF13476"/>
    </source>
</evidence>
<organism evidence="4 5">
    <name type="scientific">Corynebacterium flavescens</name>
    <dbReference type="NCBI Taxonomy" id="28028"/>
    <lineage>
        <taxon>Bacteria</taxon>
        <taxon>Bacillati</taxon>
        <taxon>Actinomycetota</taxon>
        <taxon>Actinomycetes</taxon>
        <taxon>Mycobacteriales</taxon>
        <taxon>Corynebacteriaceae</taxon>
        <taxon>Corynebacterium</taxon>
    </lineage>
</organism>
<gene>
    <name evidence="4" type="ORF">CFL01nite_00210</name>
</gene>
<comment type="caution">
    <text evidence="4">The sequence shown here is derived from an EMBL/GenBank/DDBJ whole genome shotgun (WGS) entry which is preliminary data.</text>
</comment>
<evidence type="ECO:0000313" key="4">
    <source>
        <dbReference type="EMBL" id="GEB96526.1"/>
    </source>
</evidence>
<evidence type="ECO:0008006" key="6">
    <source>
        <dbReference type="Google" id="ProtNLM"/>
    </source>
</evidence>
<feature type="domain" description="ATPase AAA-type core" evidence="1">
    <location>
        <begin position="278"/>
        <end position="349"/>
    </location>
</feature>
<feature type="domain" description="Rad50/SbcC-type AAA" evidence="2">
    <location>
        <begin position="15"/>
        <end position="144"/>
    </location>
</feature>
<protein>
    <recommendedName>
        <fullName evidence="6">AAA family ATPase</fullName>
    </recommendedName>
</protein>
<dbReference type="InterPro" id="IPR034139">
    <property type="entry name" value="TOPRIM_OLD"/>
</dbReference>
<dbReference type="InterPro" id="IPR003959">
    <property type="entry name" value="ATPase_AAA_core"/>
</dbReference>
<dbReference type="Pfam" id="PF13476">
    <property type="entry name" value="AAA_23"/>
    <property type="match status" value="1"/>
</dbReference>
<dbReference type="SUPFAM" id="SSF52540">
    <property type="entry name" value="P-loop containing nucleoside triphosphate hydrolases"/>
    <property type="match status" value="1"/>
</dbReference>
<evidence type="ECO:0000259" key="1">
    <source>
        <dbReference type="Pfam" id="PF13304"/>
    </source>
</evidence>
<dbReference type="Pfam" id="PF20469">
    <property type="entry name" value="OLD-like_TOPRIM"/>
    <property type="match status" value="1"/>
</dbReference>
<proteinExistence type="predicted"/>
<dbReference type="InterPro" id="IPR027417">
    <property type="entry name" value="P-loop_NTPase"/>
</dbReference>
<sequence>MAHTEDGKAAFMISKVRIRNFKGLRNYEATFSPKYNVIVGANGAGKSTLLEAIGLAIGGRINGQWPSDALSPYWFHTQTTKEFFDAYSAGQRPEVPKIVIEVILDNSSKNPDLARLQGKMNSKKANETGLAFELSLNDDYAKEFWDYMAAWEENGVSAKLFPTEYFETYWHSFGSPDRLTRKPRGLNFALIGPQTSTLNRGVDRYTRQLLADHIPDEVAANLSVTLRSSFTSSTQSALESVNEKIKNDPAKPLKQLGIQIDPAVSGQWQSGITPAINSLPFSHAGFGEQAIAKVEVSLLKSGTKADLILIEEPENHLSHTKLRQLLDRIKALGADQQIIVTTHSSFVLNRLGLDGLMLMEGGVGARLSDLESKDIKFFQKLPNFDTLRLILADHVVLVEGISDLLIVEKAIERIYGSGSSDLGVDIISVEGVKHERWFRLAALLKKRVIGIRDNDGRDDGHWEEKYRVSLGDSLLFVGKNAYGKTLEPQLEYVNRENMPALKESLEIPEGQDFVEWSTAQKSDAALKLVELPDKDWKIPEYINEAVRAIFPEML</sequence>
<dbReference type="AlphaFoldDB" id="A0AB73B4J0"/>
<dbReference type="GO" id="GO:0006302">
    <property type="term" value="P:double-strand break repair"/>
    <property type="evidence" value="ECO:0007669"/>
    <property type="project" value="InterPro"/>
</dbReference>
<evidence type="ECO:0000313" key="5">
    <source>
        <dbReference type="Proteomes" id="UP000315353"/>
    </source>
</evidence>
<accession>A0AB73B4J0</accession>
<dbReference type="CDD" id="cd00267">
    <property type="entry name" value="ABC_ATPase"/>
    <property type="match status" value="1"/>
</dbReference>
<dbReference type="InterPro" id="IPR038729">
    <property type="entry name" value="Rad50/SbcC_AAA"/>
</dbReference>
<dbReference type="Proteomes" id="UP000315353">
    <property type="component" value="Unassembled WGS sequence"/>
</dbReference>
<dbReference type="Pfam" id="PF13304">
    <property type="entry name" value="AAA_21"/>
    <property type="match status" value="1"/>
</dbReference>
<name>A0AB73B4J0_CORFL</name>
<dbReference type="GO" id="GO:0005524">
    <property type="term" value="F:ATP binding"/>
    <property type="evidence" value="ECO:0007669"/>
    <property type="project" value="InterPro"/>
</dbReference>
<dbReference type="PANTHER" id="PTHR43581">
    <property type="entry name" value="ATP/GTP PHOSPHATASE"/>
    <property type="match status" value="1"/>
</dbReference>
<dbReference type="InterPro" id="IPR051396">
    <property type="entry name" value="Bact_Antivir_Def_Nuclease"/>
</dbReference>
<reference evidence="4 5" key="1">
    <citation type="submission" date="2019-06" db="EMBL/GenBank/DDBJ databases">
        <title>Whole genome shotgun sequence of Corynebacterium flavescens NBRC 14136.</title>
        <authorList>
            <person name="Hosoyama A."/>
            <person name="Uohara A."/>
            <person name="Ohji S."/>
            <person name="Ichikawa N."/>
        </authorList>
    </citation>
    <scope>NUCLEOTIDE SEQUENCE [LARGE SCALE GENOMIC DNA]</scope>
    <source>
        <strain evidence="4 5">NBRC 14136</strain>
    </source>
</reference>
<dbReference type="Gene3D" id="3.40.50.300">
    <property type="entry name" value="P-loop containing nucleotide triphosphate hydrolases"/>
    <property type="match status" value="2"/>
</dbReference>
<dbReference type="GO" id="GO:0016887">
    <property type="term" value="F:ATP hydrolysis activity"/>
    <property type="evidence" value="ECO:0007669"/>
    <property type="project" value="InterPro"/>
</dbReference>